<dbReference type="HOGENOM" id="CLU_2018339_0_0_1"/>
<sequence>MRAIHMRLSSSFRPILLLDFVVSCSPPRRQFSIPRRLICAAANGGGRSGSIVAAPLVVTEEDFQKKIDVNPPKGTRDFPPEDMRLRNWLFNHFKETFQEKLLSLYFALKDRSKVSKFSLIPYA</sequence>
<dbReference type="AlphaFoldDB" id="D7LMV5"/>
<proteinExistence type="predicted"/>
<dbReference type="EMBL" id="GL348717">
    <property type="protein sequence ID" value="EFH53715.1"/>
    <property type="molecule type" value="Genomic_DNA"/>
</dbReference>
<dbReference type="InterPro" id="IPR045864">
    <property type="entry name" value="aa-tRNA-synth_II/BPL/LPL"/>
</dbReference>
<name>D7LMV5_ARALL</name>
<dbReference type="Gramene" id="Al_scaffold_0005_1386">
    <property type="protein sequence ID" value="Al_scaffold_0005_1386"/>
    <property type="gene ID" value="Al_scaffold_0005_1386"/>
</dbReference>
<dbReference type="STRING" id="81972.D7LMV5"/>
<organism evidence="2">
    <name type="scientific">Arabidopsis lyrata subsp. lyrata</name>
    <name type="common">Lyre-leaved rock-cress</name>
    <dbReference type="NCBI Taxonomy" id="81972"/>
    <lineage>
        <taxon>Eukaryota</taxon>
        <taxon>Viridiplantae</taxon>
        <taxon>Streptophyta</taxon>
        <taxon>Embryophyta</taxon>
        <taxon>Tracheophyta</taxon>
        <taxon>Spermatophyta</taxon>
        <taxon>Magnoliopsida</taxon>
        <taxon>eudicotyledons</taxon>
        <taxon>Gunneridae</taxon>
        <taxon>Pentapetalae</taxon>
        <taxon>rosids</taxon>
        <taxon>malvids</taxon>
        <taxon>Brassicales</taxon>
        <taxon>Brassicaceae</taxon>
        <taxon>Camelineae</taxon>
        <taxon>Arabidopsis</taxon>
    </lineage>
</organism>
<gene>
    <name evidence="1" type="ORF">ARALYDRAFT_665351</name>
</gene>
<protein>
    <submittedName>
        <fullName evidence="1">Predicted protein</fullName>
    </submittedName>
</protein>
<reference evidence="2" key="1">
    <citation type="journal article" date="2011" name="Nat. Genet.">
        <title>The Arabidopsis lyrata genome sequence and the basis of rapid genome size change.</title>
        <authorList>
            <person name="Hu T.T."/>
            <person name="Pattyn P."/>
            <person name="Bakker E.G."/>
            <person name="Cao J."/>
            <person name="Cheng J.-F."/>
            <person name="Clark R.M."/>
            <person name="Fahlgren N."/>
            <person name="Fawcett J.A."/>
            <person name="Grimwood J."/>
            <person name="Gundlach H."/>
            <person name="Haberer G."/>
            <person name="Hollister J.D."/>
            <person name="Ossowski S."/>
            <person name="Ottilar R.P."/>
            <person name="Salamov A.A."/>
            <person name="Schneeberger K."/>
            <person name="Spannagl M."/>
            <person name="Wang X."/>
            <person name="Yang L."/>
            <person name="Nasrallah M.E."/>
            <person name="Bergelson J."/>
            <person name="Carrington J.C."/>
            <person name="Gaut B.S."/>
            <person name="Schmutz J."/>
            <person name="Mayer K.F.X."/>
            <person name="Van de Peer Y."/>
            <person name="Grigoriev I.V."/>
            <person name="Nordborg M."/>
            <person name="Weigel D."/>
            <person name="Guo Y.-L."/>
        </authorList>
    </citation>
    <scope>NUCLEOTIDE SEQUENCE [LARGE SCALE GENOMIC DNA]</scope>
    <source>
        <strain evidence="2">cv. MN47</strain>
    </source>
</reference>
<dbReference type="Gene3D" id="3.30.930.10">
    <property type="entry name" value="Bira Bifunctional Protein, Domain 2"/>
    <property type="match status" value="1"/>
</dbReference>
<accession>D7LMV5</accession>
<keyword evidence="2" id="KW-1185">Reference proteome</keyword>
<dbReference type="Proteomes" id="UP000008694">
    <property type="component" value="Unassembled WGS sequence"/>
</dbReference>
<evidence type="ECO:0000313" key="1">
    <source>
        <dbReference type="EMBL" id="EFH53715.1"/>
    </source>
</evidence>
<evidence type="ECO:0000313" key="2">
    <source>
        <dbReference type="Proteomes" id="UP000008694"/>
    </source>
</evidence>
<dbReference type="eggNOG" id="KOG1936">
    <property type="taxonomic scope" value="Eukaryota"/>
</dbReference>